<dbReference type="InterPro" id="IPR001507">
    <property type="entry name" value="ZP_dom"/>
</dbReference>
<evidence type="ECO:0000259" key="7">
    <source>
        <dbReference type="PROSITE" id="PS51034"/>
    </source>
</evidence>
<proteinExistence type="predicted"/>
<dbReference type="Pfam" id="PF00431">
    <property type="entry name" value="CUB"/>
    <property type="match status" value="1"/>
</dbReference>
<evidence type="ECO:0000313" key="9">
    <source>
        <dbReference type="Proteomes" id="UP001145742"/>
    </source>
</evidence>
<keyword evidence="9" id="KW-1185">Reference proteome</keyword>
<dbReference type="EMBL" id="WHWB01034379">
    <property type="protein sequence ID" value="KAJ7410882.1"/>
    <property type="molecule type" value="Genomic_DNA"/>
</dbReference>
<evidence type="ECO:0000256" key="2">
    <source>
        <dbReference type="ARBA" id="ARBA00023157"/>
    </source>
</evidence>
<reference evidence="8" key="1">
    <citation type="submission" date="2019-10" db="EMBL/GenBank/DDBJ databases">
        <authorList>
            <person name="Soares A.E.R."/>
            <person name="Aleixo A."/>
            <person name="Schneider P."/>
            <person name="Miyaki C.Y."/>
            <person name="Schneider M.P."/>
            <person name="Mello C."/>
            <person name="Vasconcelos A.T.R."/>
        </authorList>
    </citation>
    <scope>NUCLEOTIDE SEQUENCE</scope>
    <source>
        <tissue evidence="8">Muscle</tissue>
    </source>
</reference>
<evidence type="ECO:0000313" key="8">
    <source>
        <dbReference type="EMBL" id="KAJ7410882.1"/>
    </source>
</evidence>
<dbReference type="Gene3D" id="2.60.40.3210">
    <property type="entry name" value="Zona pellucida, ZP-N domain"/>
    <property type="match status" value="1"/>
</dbReference>
<name>A0ABQ9D2I4_9PASS</name>
<dbReference type="PANTHER" id="PTHR14002:SF38">
    <property type="entry name" value="CUB AND ZONA PELLUCIDA-LIKE DOMAIN-CONTAINING PROTEIN 1"/>
    <property type="match status" value="1"/>
</dbReference>
<keyword evidence="1 5" id="KW-0732">Signal</keyword>
<dbReference type="InterPro" id="IPR035914">
    <property type="entry name" value="Sperma_CUB_dom_sf"/>
</dbReference>
<dbReference type="InterPro" id="IPR000859">
    <property type="entry name" value="CUB_dom"/>
</dbReference>
<dbReference type="PROSITE" id="PS51034">
    <property type="entry name" value="ZP_2"/>
    <property type="match status" value="1"/>
</dbReference>
<feature type="domain" description="ZP" evidence="7">
    <location>
        <begin position="161"/>
        <end position="405"/>
    </location>
</feature>
<dbReference type="SMART" id="SM00241">
    <property type="entry name" value="ZP"/>
    <property type="match status" value="1"/>
</dbReference>
<feature type="chain" id="PRO_5047249219" evidence="5">
    <location>
        <begin position="22"/>
        <end position="440"/>
    </location>
</feature>
<dbReference type="SMART" id="SM00042">
    <property type="entry name" value="CUB"/>
    <property type="match status" value="1"/>
</dbReference>
<comment type="caution">
    <text evidence="8">The sequence shown here is derived from an EMBL/GenBank/DDBJ whole genome shotgun (WGS) entry which is preliminary data.</text>
</comment>
<dbReference type="InterPro" id="IPR042235">
    <property type="entry name" value="ZP-C_dom"/>
</dbReference>
<evidence type="ECO:0000256" key="3">
    <source>
        <dbReference type="ARBA" id="ARBA00023180"/>
    </source>
</evidence>
<dbReference type="Pfam" id="PF23344">
    <property type="entry name" value="ZP-N"/>
    <property type="match status" value="1"/>
</dbReference>
<dbReference type="PANTHER" id="PTHR14002">
    <property type="entry name" value="ENDOGLIN/TGF-BETA RECEPTOR TYPE III"/>
    <property type="match status" value="1"/>
</dbReference>
<sequence length="440" mass="50242">MAATMILSWMVMMSLQIQVDAAWTTGDAVTERPLTTAEDYSCGGLLSSSSGTLQSPLYPRNYPNNANCVWEIEVKSNFLVTLSFGDIQMEGGRCLSDYVEVYDGPLHSSPLLGKFCSGYYRTYTSTSNLMTVRFHSNSRYTYRGFQANYYSTPADQSTTLLCLADYMHVVVSRYFLQSHGYSVWNLTLNDPFCTPNITSESVAFDIPYTRCGTIREGNNDTISYSNVIRGSSSGTTITRNRNLHLHVNCKMLQNTWAQTMYIANDNFEVNETQYSRYDVNLTFYDSSHFSRPVHSSPYRVRINQNLFLEAYLHSSDPDLVLFLDTCVASPTPHNFTAETYDIIRNGCVRDSTYSRYFSRQRNRLRFKFRAFQFIRSSPLVYLRCELVVCRPYDYSARCFQGCINRPKREASSGQESVIAVAGPIQLWEPASENRNEPESQ</sequence>
<protein>
    <submittedName>
        <fullName evidence="8">CUB and zona pellucida-like domain-containing protein 1</fullName>
    </submittedName>
</protein>
<dbReference type="InterPro" id="IPR055356">
    <property type="entry name" value="ZP-N"/>
</dbReference>
<gene>
    <name evidence="8" type="primary">CUZD1</name>
    <name evidence="8" type="ORF">WISP_105681</name>
</gene>
<dbReference type="SUPFAM" id="SSF49854">
    <property type="entry name" value="Spermadhesin, CUB domain"/>
    <property type="match status" value="1"/>
</dbReference>
<feature type="signal peptide" evidence="5">
    <location>
        <begin position="1"/>
        <end position="21"/>
    </location>
</feature>
<dbReference type="CDD" id="cd00041">
    <property type="entry name" value="CUB"/>
    <property type="match status" value="1"/>
</dbReference>
<dbReference type="InterPro" id="IPR048290">
    <property type="entry name" value="ZP_chr"/>
</dbReference>
<dbReference type="Pfam" id="PF00100">
    <property type="entry name" value="Zona_pellucida"/>
    <property type="match status" value="1"/>
</dbReference>
<comment type="caution">
    <text evidence="4">Lacks conserved residue(s) required for the propagation of feature annotation.</text>
</comment>
<keyword evidence="3" id="KW-0325">Glycoprotein</keyword>
<dbReference type="InterPro" id="IPR055355">
    <property type="entry name" value="ZP-C"/>
</dbReference>
<keyword evidence="2" id="KW-1015">Disulfide bond</keyword>
<dbReference type="Gene3D" id="2.60.120.290">
    <property type="entry name" value="Spermadhesin, CUB domain"/>
    <property type="match status" value="1"/>
</dbReference>
<evidence type="ECO:0000256" key="4">
    <source>
        <dbReference type="PROSITE-ProRule" id="PRU00059"/>
    </source>
</evidence>
<feature type="domain" description="CUB" evidence="6">
    <location>
        <begin position="42"/>
        <end position="152"/>
    </location>
</feature>
<evidence type="ECO:0000256" key="1">
    <source>
        <dbReference type="ARBA" id="ARBA00022729"/>
    </source>
</evidence>
<evidence type="ECO:0000259" key="6">
    <source>
        <dbReference type="PROSITE" id="PS01180"/>
    </source>
</evidence>
<dbReference type="Gene3D" id="2.60.40.4100">
    <property type="entry name" value="Zona pellucida, ZP-C domain"/>
    <property type="match status" value="1"/>
</dbReference>
<dbReference type="PRINTS" id="PR00023">
    <property type="entry name" value="ZPELLUCIDA"/>
</dbReference>
<evidence type="ECO:0000256" key="5">
    <source>
        <dbReference type="SAM" id="SignalP"/>
    </source>
</evidence>
<accession>A0ABQ9D2I4</accession>
<organism evidence="8 9">
    <name type="scientific">Willisornis vidua</name>
    <name type="common">Xingu scale-backed antbird</name>
    <dbReference type="NCBI Taxonomy" id="1566151"/>
    <lineage>
        <taxon>Eukaryota</taxon>
        <taxon>Metazoa</taxon>
        <taxon>Chordata</taxon>
        <taxon>Craniata</taxon>
        <taxon>Vertebrata</taxon>
        <taxon>Euteleostomi</taxon>
        <taxon>Archelosauria</taxon>
        <taxon>Archosauria</taxon>
        <taxon>Dinosauria</taxon>
        <taxon>Saurischia</taxon>
        <taxon>Theropoda</taxon>
        <taxon>Coelurosauria</taxon>
        <taxon>Aves</taxon>
        <taxon>Neognathae</taxon>
        <taxon>Neoaves</taxon>
        <taxon>Telluraves</taxon>
        <taxon>Australaves</taxon>
        <taxon>Passeriformes</taxon>
        <taxon>Thamnophilidae</taxon>
        <taxon>Willisornis</taxon>
    </lineage>
</organism>
<dbReference type="Proteomes" id="UP001145742">
    <property type="component" value="Unassembled WGS sequence"/>
</dbReference>
<dbReference type="PROSITE" id="PS01180">
    <property type="entry name" value="CUB"/>
    <property type="match status" value="1"/>
</dbReference>